<feature type="transmembrane region" description="Helical" evidence="8">
    <location>
        <begin position="50"/>
        <end position="68"/>
    </location>
</feature>
<keyword evidence="6" id="KW-0902">Two-component regulatory system</keyword>
<dbReference type="Pfam" id="PF00072">
    <property type="entry name" value="Response_reg"/>
    <property type="match status" value="1"/>
</dbReference>
<dbReference type="PANTHER" id="PTHR43047:SF72">
    <property type="entry name" value="OSMOSENSING HISTIDINE PROTEIN KINASE SLN1"/>
    <property type="match status" value="1"/>
</dbReference>
<evidence type="ECO:0000313" key="12">
    <source>
        <dbReference type="Proteomes" id="UP000276984"/>
    </source>
</evidence>
<evidence type="ECO:0000256" key="7">
    <source>
        <dbReference type="PROSITE-ProRule" id="PRU00169"/>
    </source>
</evidence>
<keyword evidence="8" id="KW-0472">Membrane</keyword>
<evidence type="ECO:0000256" key="1">
    <source>
        <dbReference type="ARBA" id="ARBA00000085"/>
    </source>
</evidence>
<dbReference type="FunFam" id="3.30.565.10:FF:000010">
    <property type="entry name" value="Sensor histidine kinase RcsC"/>
    <property type="match status" value="1"/>
</dbReference>
<keyword evidence="8" id="KW-1133">Transmembrane helix</keyword>
<dbReference type="InterPro" id="IPR036890">
    <property type="entry name" value="HATPase_C_sf"/>
</dbReference>
<keyword evidence="3 7" id="KW-0597">Phosphoprotein</keyword>
<evidence type="ECO:0000259" key="10">
    <source>
        <dbReference type="PROSITE" id="PS50110"/>
    </source>
</evidence>
<dbReference type="PROSITE" id="PS50110">
    <property type="entry name" value="RESPONSE_REGULATORY"/>
    <property type="match status" value="1"/>
</dbReference>
<dbReference type="Gene3D" id="1.10.287.130">
    <property type="match status" value="1"/>
</dbReference>
<proteinExistence type="predicted"/>
<dbReference type="InterPro" id="IPR001789">
    <property type="entry name" value="Sig_transdc_resp-reg_receiver"/>
</dbReference>
<accession>A0A494RN93</accession>
<evidence type="ECO:0000256" key="2">
    <source>
        <dbReference type="ARBA" id="ARBA00012438"/>
    </source>
</evidence>
<evidence type="ECO:0000313" key="11">
    <source>
        <dbReference type="EMBL" id="AYG95124.1"/>
    </source>
</evidence>
<dbReference type="CDD" id="cd00082">
    <property type="entry name" value="HisKA"/>
    <property type="match status" value="1"/>
</dbReference>
<feature type="transmembrane region" description="Helical" evidence="8">
    <location>
        <begin position="161"/>
        <end position="178"/>
    </location>
</feature>
<feature type="modified residue" description="4-aspartylphosphate" evidence="7">
    <location>
        <position position="566"/>
    </location>
</feature>
<reference evidence="11 12" key="1">
    <citation type="submission" date="2018-10" db="EMBL/GenBank/DDBJ databases">
        <title>Complete genome sequence of Brevundimonas naejangsanensis BRV3.</title>
        <authorList>
            <person name="Berrios L."/>
            <person name="Ely B."/>
        </authorList>
    </citation>
    <scope>NUCLEOTIDE SEQUENCE [LARGE SCALE GENOMIC DNA]</scope>
    <source>
        <strain evidence="11 12">BRV3</strain>
    </source>
</reference>
<protein>
    <recommendedName>
        <fullName evidence="2">histidine kinase</fullName>
        <ecNumber evidence="2">2.7.13.3</ecNumber>
    </recommendedName>
</protein>
<dbReference type="Pfam" id="PF00512">
    <property type="entry name" value="HisKA"/>
    <property type="match status" value="1"/>
</dbReference>
<evidence type="ECO:0000256" key="5">
    <source>
        <dbReference type="ARBA" id="ARBA00022777"/>
    </source>
</evidence>
<feature type="transmembrane region" description="Helical" evidence="8">
    <location>
        <begin position="80"/>
        <end position="102"/>
    </location>
</feature>
<sequence>MTQTDASRTGWALAIRQRHKMLPQRLVVGPACALLFSPILGLPICLGWLAIYLLLQLAEAAAFLPVIRGQTAEPKGWRRFLSDLVLAANTTAYAGIAVPLWTMGGVPGGIVATTLLSAGAINSVIASTGNMRVFIWTVLPQVAVLALTPLFLVSAGIEGRFILPVAVGVVAFIFFCLTTRSRLYVAGVAEARALKEADDKRRQAETVMAGRSGLLAAVAHDLRTPISAILTGAHELDRVAAPSSTARQQVAMIEDAGLMMKDLLDDLLDHARLDAGRLKVEARDFDLRDLLNHTFRLWQGPIGAKGLRLRLDGSRHMPRMVRGDAMRLRQVLNNLISNAVKFTEAGAITVQLRSWQDEAGLHVLLIDVADTGPGMTTGQMDRLFTPFDQTADGVAARYGGSGLGLAISRDLIELMGGRLTVRSQAGQGSVFTVALTLPGGVASEPAPAAAPAVLPRQFGAAARALIPPPEDKAAPVAAPPSDVETAAAVAPAGTEEAEANEVETGAEAGEEAERALRVLVVDDHAINRRAIQVILQSIECEIAMAENGMAALQACETGAFDVIFMDVRMPELDGRETTRRLRAGDGPNARTPVIAVTADTAPEDIAACLAAGMNHFVAKPLTPAVLLTALGQALDDAAAADADAEAAA</sequence>
<evidence type="ECO:0000256" key="3">
    <source>
        <dbReference type="ARBA" id="ARBA00022553"/>
    </source>
</evidence>
<dbReference type="CDD" id="cd17546">
    <property type="entry name" value="REC_hyHK_CKI1_RcsC-like"/>
    <property type="match status" value="1"/>
</dbReference>
<dbReference type="SUPFAM" id="SSF52172">
    <property type="entry name" value="CheY-like"/>
    <property type="match status" value="1"/>
</dbReference>
<dbReference type="SUPFAM" id="SSF47384">
    <property type="entry name" value="Homodimeric domain of signal transducing histidine kinase"/>
    <property type="match status" value="1"/>
</dbReference>
<dbReference type="SMART" id="SM00448">
    <property type="entry name" value="REC"/>
    <property type="match status" value="1"/>
</dbReference>
<dbReference type="GO" id="GO:0005886">
    <property type="term" value="C:plasma membrane"/>
    <property type="evidence" value="ECO:0007669"/>
    <property type="project" value="TreeGrafter"/>
</dbReference>
<dbReference type="RefSeq" id="WP_121482272.1">
    <property type="nucleotide sequence ID" value="NZ_CP032707.1"/>
</dbReference>
<dbReference type="GO" id="GO:0009927">
    <property type="term" value="F:histidine phosphotransfer kinase activity"/>
    <property type="evidence" value="ECO:0007669"/>
    <property type="project" value="TreeGrafter"/>
</dbReference>
<gene>
    <name evidence="11" type="ORF">D8I30_07960</name>
</gene>
<comment type="catalytic activity">
    <reaction evidence="1">
        <text>ATP + protein L-histidine = ADP + protein N-phospho-L-histidine.</text>
        <dbReference type="EC" id="2.7.13.3"/>
    </reaction>
</comment>
<evidence type="ECO:0000256" key="8">
    <source>
        <dbReference type="SAM" id="Phobius"/>
    </source>
</evidence>
<dbReference type="SMART" id="SM00388">
    <property type="entry name" value="HisKA"/>
    <property type="match status" value="1"/>
</dbReference>
<dbReference type="PROSITE" id="PS50109">
    <property type="entry name" value="HIS_KIN"/>
    <property type="match status" value="1"/>
</dbReference>
<feature type="domain" description="Response regulatory" evidence="10">
    <location>
        <begin position="517"/>
        <end position="634"/>
    </location>
</feature>
<keyword evidence="12" id="KW-1185">Reference proteome</keyword>
<dbReference type="InterPro" id="IPR003594">
    <property type="entry name" value="HATPase_dom"/>
</dbReference>
<dbReference type="EMBL" id="CP032707">
    <property type="protein sequence ID" value="AYG95124.1"/>
    <property type="molecule type" value="Genomic_DNA"/>
</dbReference>
<evidence type="ECO:0000259" key="9">
    <source>
        <dbReference type="PROSITE" id="PS50109"/>
    </source>
</evidence>
<feature type="transmembrane region" description="Helical" evidence="8">
    <location>
        <begin position="133"/>
        <end position="155"/>
    </location>
</feature>
<dbReference type="Gene3D" id="3.30.565.10">
    <property type="entry name" value="Histidine kinase-like ATPase, C-terminal domain"/>
    <property type="match status" value="1"/>
</dbReference>
<dbReference type="AlphaFoldDB" id="A0A494RN93"/>
<dbReference type="InterPro" id="IPR011006">
    <property type="entry name" value="CheY-like_superfamily"/>
</dbReference>
<dbReference type="SUPFAM" id="SSF55874">
    <property type="entry name" value="ATPase domain of HSP90 chaperone/DNA topoisomerase II/histidine kinase"/>
    <property type="match status" value="1"/>
</dbReference>
<dbReference type="PRINTS" id="PR00344">
    <property type="entry name" value="BCTRLSENSOR"/>
</dbReference>
<dbReference type="InterPro" id="IPR036097">
    <property type="entry name" value="HisK_dim/P_sf"/>
</dbReference>
<dbReference type="CDD" id="cd16922">
    <property type="entry name" value="HATPase_EvgS-ArcB-TorS-like"/>
    <property type="match status" value="1"/>
</dbReference>
<name>A0A494RN93_9CAUL</name>
<dbReference type="Pfam" id="PF02518">
    <property type="entry name" value="HATPase_c"/>
    <property type="match status" value="1"/>
</dbReference>
<dbReference type="InterPro" id="IPR004358">
    <property type="entry name" value="Sig_transdc_His_kin-like_C"/>
</dbReference>
<keyword evidence="4" id="KW-0808">Transferase</keyword>
<dbReference type="OrthoDB" id="7933832at2"/>
<evidence type="ECO:0000256" key="4">
    <source>
        <dbReference type="ARBA" id="ARBA00022679"/>
    </source>
</evidence>
<dbReference type="Proteomes" id="UP000276984">
    <property type="component" value="Chromosome"/>
</dbReference>
<dbReference type="PANTHER" id="PTHR43047">
    <property type="entry name" value="TWO-COMPONENT HISTIDINE PROTEIN KINASE"/>
    <property type="match status" value="1"/>
</dbReference>
<dbReference type="EC" id="2.7.13.3" evidence="2"/>
<organism evidence="11 12">
    <name type="scientific">Brevundimonas naejangsanensis</name>
    <dbReference type="NCBI Taxonomy" id="588932"/>
    <lineage>
        <taxon>Bacteria</taxon>
        <taxon>Pseudomonadati</taxon>
        <taxon>Pseudomonadota</taxon>
        <taxon>Alphaproteobacteria</taxon>
        <taxon>Caulobacterales</taxon>
        <taxon>Caulobacteraceae</taxon>
        <taxon>Brevundimonas</taxon>
    </lineage>
</organism>
<feature type="transmembrane region" description="Helical" evidence="8">
    <location>
        <begin position="26"/>
        <end position="44"/>
    </location>
</feature>
<feature type="domain" description="Histidine kinase" evidence="9">
    <location>
        <begin position="217"/>
        <end position="439"/>
    </location>
</feature>
<dbReference type="InterPro" id="IPR005467">
    <property type="entry name" value="His_kinase_dom"/>
</dbReference>
<keyword evidence="8" id="KW-0812">Transmembrane</keyword>
<keyword evidence="5" id="KW-0418">Kinase</keyword>
<dbReference type="InterPro" id="IPR003661">
    <property type="entry name" value="HisK_dim/P_dom"/>
</dbReference>
<dbReference type="GO" id="GO:0000155">
    <property type="term" value="F:phosphorelay sensor kinase activity"/>
    <property type="evidence" value="ECO:0007669"/>
    <property type="project" value="InterPro"/>
</dbReference>
<evidence type="ECO:0000256" key="6">
    <source>
        <dbReference type="ARBA" id="ARBA00023012"/>
    </source>
</evidence>
<dbReference type="Gene3D" id="3.40.50.2300">
    <property type="match status" value="1"/>
</dbReference>
<dbReference type="SMART" id="SM00387">
    <property type="entry name" value="HATPase_c"/>
    <property type="match status" value="1"/>
</dbReference>